<evidence type="ECO:0000313" key="3">
    <source>
        <dbReference type="Proteomes" id="UP000257109"/>
    </source>
</evidence>
<sequence length="445" mass="51432">MFTLGGYEDRVVYDMVPMEATHLLLRRPWQFDKKVIHDGVTNHFTFIHMGQRVVLKPLSSSEVQEDQKKMNVKRESEIKVESKMRKKKSKNDAEKRKVRGKEKVGEKSKSDREKKELKEKRKNGEKRSYPTLESLITKGKLKKCQGKKSSVDHSQRPRGEPRRDNVFPLEGQYQRAEVDFKDISTHALGGPMIRGRLKRSTTFMFTSQPSSHSFSSKTPSESHLTKYSTQLFRPKTGIRTSPGSEKVGSRVLTPWTNSIRGTCLAWQSSKWSKMQIRHCMTRSSSNNVHDLDPKIDRTLYRLRKIKNTNIGRSDSFNSISNSVNNSFATNSEFPDCSNISFYVKSEPNCGKNKSEEPQHMENHDRTLKELTTLDVVYQPWWIQYPQLEPTQSYELKSGLIHLLLKFHGLASEDPHKHLKEFHMGISEDYIKMKAFPFSLDGATKD</sequence>
<evidence type="ECO:0000313" key="2">
    <source>
        <dbReference type="EMBL" id="RDY11591.1"/>
    </source>
</evidence>
<reference evidence="2" key="1">
    <citation type="submission" date="2018-05" db="EMBL/GenBank/DDBJ databases">
        <title>Draft genome of Mucuna pruriens seed.</title>
        <authorList>
            <person name="Nnadi N.E."/>
            <person name="Vos R."/>
            <person name="Hasami M.H."/>
            <person name="Devisetty U.K."/>
            <person name="Aguiy J.C."/>
        </authorList>
    </citation>
    <scope>NUCLEOTIDE SEQUENCE [LARGE SCALE GENOMIC DNA]</scope>
    <source>
        <strain evidence="2">JCA_2017</strain>
    </source>
</reference>
<dbReference type="PANTHER" id="PTHR35046">
    <property type="entry name" value="ZINC KNUCKLE (CCHC-TYPE) FAMILY PROTEIN"/>
    <property type="match status" value="1"/>
</dbReference>
<organism evidence="2 3">
    <name type="scientific">Mucuna pruriens</name>
    <name type="common">Velvet bean</name>
    <name type="synonym">Dolichos pruriens</name>
    <dbReference type="NCBI Taxonomy" id="157652"/>
    <lineage>
        <taxon>Eukaryota</taxon>
        <taxon>Viridiplantae</taxon>
        <taxon>Streptophyta</taxon>
        <taxon>Embryophyta</taxon>
        <taxon>Tracheophyta</taxon>
        <taxon>Spermatophyta</taxon>
        <taxon>Magnoliopsida</taxon>
        <taxon>eudicotyledons</taxon>
        <taxon>Gunneridae</taxon>
        <taxon>Pentapetalae</taxon>
        <taxon>rosids</taxon>
        <taxon>fabids</taxon>
        <taxon>Fabales</taxon>
        <taxon>Fabaceae</taxon>
        <taxon>Papilionoideae</taxon>
        <taxon>50 kb inversion clade</taxon>
        <taxon>NPAAA clade</taxon>
        <taxon>indigoferoid/millettioid clade</taxon>
        <taxon>Phaseoleae</taxon>
        <taxon>Mucuna</taxon>
    </lineage>
</organism>
<dbReference type="EMBL" id="QJKJ01000615">
    <property type="protein sequence ID" value="RDY11591.1"/>
    <property type="molecule type" value="Genomic_DNA"/>
</dbReference>
<protein>
    <submittedName>
        <fullName evidence="2">Uncharacterized protein</fullName>
    </submittedName>
</protein>
<feature type="compositionally biased region" description="Basic and acidic residues" evidence="1">
    <location>
        <begin position="65"/>
        <end position="83"/>
    </location>
</feature>
<feature type="region of interest" description="Disordered" evidence="1">
    <location>
        <begin position="60"/>
        <end position="169"/>
    </location>
</feature>
<feature type="compositionally biased region" description="Basic and acidic residues" evidence="1">
    <location>
        <begin position="90"/>
        <end position="119"/>
    </location>
</feature>
<feature type="compositionally biased region" description="Basic and acidic residues" evidence="1">
    <location>
        <begin position="149"/>
        <end position="165"/>
    </location>
</feature>
<keyword evidence="3" id="KW-1185">Reference proteome</keyword>
<accession>A0A371I983</accession>
<gene>
    <name evidence="2" type="ORF">CR513_03725</name>
</gene>
<dbReference type="PANTHER" id="PTHR35046:SF9">
    <property type="entry name" value="RNA-DIRECTED DNA POLYMERASE"/>
    <property type="match status" value="1"/>
</dbReference>
<dbReference type="Proteomes" id="UP000257109">
    <property type="component" value="Unassembled WGS sequence"/>
</dbReference>
<name>A0A371I983_MUCPR</name>
<dbReference type="AlphaFoldDB" id="A0A371I983"/>
<evidence type="ECO:0000256" key="1">
    <source>
        <dbReference type="SAM" id="MobiDB-lite"/>
    </source>
</evidence>
<proteinExistence type="predicted"/>
<feature type="non-terminal residue" evidence="2">
    <location>
        <position position="1"/>
    </location>
</feature>
<comment type="caution">
    <text evidence="2">The sequence shown here is derived from an EMBL/GenBank/DDBJ whole genome shotgun (WGS) entry which is preliminary data.</text>
</comment>